<dbReference type="EMBL" id="ML996496">
    <property type="protein sequence ID" value="KAF2726438.1"/>
    <property type="molecule type" value="Genomic_DNA"/>
</dbReference>
<gene>
    <name evidence="2" type="ORF">EJ04DRAFT_571277</name>
</gene>
<dbReference type="OrthoDB" id="4357141at2759"/>
<dbReference type="AlphaFoldDB" id="A0A9P4QFP2"/>
<comment type="caution">
    <text evidence="2">The sequence shown here is derived from an EMBL/GenBank/DDBJ whole genome shotgun (WGS) entry which is preliminary data.</text>
</comment>
<proteinExistence type="predicted"/>
<accession>A0A9P4QFP2</accession>
<organism evidence="2 3">
    <name type="scientific">Polyplosphaeria fusca</name>
    <dbReference type="NCBI Taxonomy" id="682080"/>
    <lineage>
        <taxon>Eukaryota</taxon>
        <taxon>Fungi</taxon>
        <taxon>Dikarya</taxon>
        <taxon>Ascomycota</taxon>
        <taxon>Pezizomycotina</taxon>
        <taxon>Dothideomycetes</taxon>
        <taxon>Pleosporomycetidae</taxon>
        <taxon>Pleosporales</taxon>
        <taxon>Tetraplosphaeriaceae</taxon>
        <taxon>Polyplosphaeria</taxon>
    </lineage>
</organism>
<dbReference type="Proteomes" id="UP000799444">
    <property type="component" value="Unassembled WGS sequence"/>
</dbReference>
<feature type="region of interest" description="Disordered" evidence="1">
    <location>
        <begin position="29"/>
        <end position="77"/>
    </location>
</feature>
<protein>
    <submittedName>
        <fullName evidence="2">Uncharacterized protein</fullName>
    </submittedName>
</protein>
<evidence type="ECO:0000313" key="2">
    <source>
        <dbReference type="EMBL" id="KAF2726438.1"/>
    </source>
</evidence>
<evidence type="ECO:0000256" key="1">
    <source>
        <dbReference type="SAM" id="MobiDB-lite"/>
    </source>
</evidence>
<feature type="compositionally biased region" description="Basic and acidic residues" evidence="1">
    <location>
        <begin position="29"/>
        <end position="45"/>
    </location>
</feature>
<evidence type="ECO:0000313" key="3">
    <source>
        <dbReference type="Proteomes" id="UP000799444"/>
    </source>
</evidence>
<reference evidence="2" key="1">
    <citation type="journal article" date="2020" name="Stud. Mycol.">
        <title>101 Dothideomycetes genomes: a test case for predicting lifestyles and emergence of pathogens.</title>
        <authorList>
            <person name="Haridas S."/>
            <person name="Albert R."/>
            <person name="Binder M."/>
            <person name="Bloem J."/>
            <person name="Labutti K."/>
            <person name="Salamov A."/>
            <person name="Andreopoulos B."/>
            <person name="Baker S."/>
            <person name="Barry K."/>
            <person name="Bills G."/>
            <person name="Bluhm B."/>
            <person name="Cannon C."/>
            <person name="Castanera R."/>
            <person name="Culley D."/>
            <person name="Daum C."/>
            <person name="Ezra D."/>
            <person name="Gonzalez J."/>
            <person name="Henrissat B."/>
            <person name="Kuo A."/>
            <person name="Liang C."/>
            <person name="Lipzen A."/>
            <person name="Lutzoni F."/>
            <person name="Magnuson J."/>
            <person name="Mondo S."/>
            <person name="Nolan M."/>
            <person name="Ohm R."/>
            <person name="Pangilinan J."/>
            <person name="Park H.-J."/>
            <person name="Ramirez L."/>
            <person name="Alfaro M."/>
            <person name="Sun H."/>
            <person name="Tritt A."/>
            <person name="Yoshinaga Y."/>
            <person name="Zwiers L.-H."/>
            <person name="Turgeon B."/>
            <person name="Goodwin S."/>
            <person name="Spatafora J."/>
            <person name="Crous P."/>
            <person name="Grigoriev I."/>
        </authorList>
    </citation>
    <scope>NUCLEOTIDE SEQUENCE</scope>
    <source>
        <strain evidence="2">CBS 125425</strain>
    </source>
</reference>
<name>A0A9P4QFP2_9PLEO</name>
<keyword evidence="3" id="KW-1185">Reference proteome</keyword>
<sequence>MNHEAKVRRSTRLEVLGKAKVMSFEDLEEARAKRAEKDKVTADKLKRGRKRKTPVPEAEPEPEREPTRWKAPVTRMY</sequence>